<feature type="transmembrane region" description="Helical" evidence="2">
    <location>
        <begin position="73"/>
        <end position="102"/>
    </location>
</feature>
<dbReference type="KEGG" id="aeh:Mlg_2121"/>
<gene>
    <name evidence="3" type="ordered locus">Mlg_2121</name>
</gene>
<keyword evidence="4" id="KW-1185">Reference proteome</keyword>
<evidence type="ECO:0000256" key="1">
    <source>
        <dbReference type="SAM" id="MobiDB-lite"/>
    </source>
</evidence>
<feature type="region of interest" description="Disordered" evidence="1">
    <location>
        <begin position="1"/>
        <end position="20"/>
    </location>
</feature>
<evidence type="ECO:0000313" key="4">
    <source>
        <dbReference type="Proteomes" id="UP000001962"/>
    </source>
</evidence>
<dbReference type="eggNOG" id="COG3671">
    <property type="taxonomic scope" value="Bacteria"/>
</dbReference>
<dbReference type="Proteomes" id="UP000001962">
    <property type="component" value="Chromosome"/>
</dbReference>
<evidence type="ECO:0000256" key="2">
    <source>
        <dbReference type="SAM" id="Phobius"/>
    </source>
</evidence>
<reference evidence="4" key="1">
    <citation type="submission" date="2006-08" db="EMBL/GenBank/DDBJ databases">
        <title>Complete sequence of Alkalilimnicola ehrilichei MLHE-1.</title>
        <authorList>
            <person name="Copeland A."/>
            <person name="Lucas S."/>
            <person name="Lapidus A."/>
            <person name="Barry K."/>
            <person name="Detter J.C."/>
            <person name="Glavina del Rio T."/>
            <person name="Hammon N."/>
            <person name="Israni S."/>
            <person name="Dalin E."/>
            <person name="Tice H."/>
            <person name="Pitluck S."/>
            <person name="Sims D."/>
            <person name="Brettin T."/>
            <person name="Bruce D."/>
            <person name="Han C."/>
            <person name="Tapia R."/>
            <person name="Gilna P."/>
            <person name="Schmutz J."/>
            <person name="Larimer F."/>
            <person name="Land M."/>
            <person name="Hauser L."/>
            <person name="Kyrpides N."/>
            <person name="Mikhailova N."/>
            <person name="Oremland R.S."/>
            <person name="Hoeft S.E."/>
            <person name="Switzer-Blum J."/>
            <person name="Kulp T."/>
            <person name="King G."/>
            <person name="Tabita R."/>
            <person name="Witte B."/>
            <person name="Santini J.M."/>
            <person name="Basu P."/>
            <person name="Hollibaugh J.T."/>
            <person name="Xie G."/>
            <person name="Stolz J.F."/>
            <person name="Richardson P."/>
        </authorList>
    </citation>
    <scope>NUCLEOTIDE SEQUENCE [LARGE SCALE GENOMIC DNA]</scope>
    <source>
        <strain evidence="4">ATCC BAA-1101 / DSM 17681 / MLHE-1</strain>
    </source>
</reference>
<protein>
    <recommendedName>
        <fullName evidence="5">Transmembrane protein</fullName>
    </recommendedName>
</protein>
<organism evidence="3 4">
    <name type="scientific">Alkalilimnicola ehrlichii (strain ATCC BAA-1101 / DSM 17681 / MLHE-1)</name>
    <dbReference type="NCBI Taxonomy" id="187272"/>
    <lineage>
        <taxon>Bacteria</taxon>
        <taxon>Pseudomonadati</taxon>
        <taxon>Pseudomonadota</taxon>
        <taxon>Gammaproteobacteria</taxon>
        <taxon>Chromatiales</taxon>
        <taxon>Ectothiorhodospiraceae</taxon>
        <taxon>Alkalilimnicola</taxon>
    </lineage>
</organism>
<dbReference type="RefSeq" id="WP_011629857.1">
    <property type="nucleotide sequence ID" value="NC_008340.1"/>
</dbReference>
<keyword evidence="2" id="KW-0472">Membrane</keyword>
<evidence type="ECO:0008006" key="5">
    <source>
        <dbReference type="Google" id="ProtNLM"/>
    </source>
</evidence>
<dbReference type="EMBL" id="CP000453">
    <property type="protein sequence ID" value="ABI57463.1"/>
    <property type="molecule type" value="Genomic_DNA"/>
</dbReference>
<sequence length="131" mass="13947">MSYSSGAEGPATLQDEQATAGGGGTWAATVYLLLLGGIMMVATAPVGVVLAHWRRNRAPAWLRSHYTFQIRTFWLGLLLLAVALGLAMTLLGYFILAAWMVWAVGRCAVGVNDLMQGRAVPNPRGLGFGRG</sequence>
<accession>Q0A6S4</accession>
<dbReference type="OrthoDB" id="5405464at2"/>
<proteinExistence type="predicted"/>
<keyword evidence="2" id="KW-0812">Transmembrane</keyword>
<feature type="transmembrane region" description="Helical" evidence="2">
    <location>
        <begin position="30"/>
        <end position="53"/>
    </location>
</feature>
<keyword evidence="2" id="KW-1133">Transmembrane helix</keyword>
<evidence type="ECO:0000313" key="3">
    <source>
        <dbReference type="EMBL" id="ABI57463.1"/>
    </source>
</evidence>
<dbReference type="AlphaFoldDB" id="Q0A6S4"/>
<name>Q0A6S4_ALKEH</name>
<dbReference type="HOGENOM" id="CLU_129294_2_0_6"/>